<name>X1Q2F9_9ZZZZ</name>
<accession>X1Q2F9</accession>
<comment type="caution">
    <text evidence="1">The sequence shown here is derived from an EMBL/GenBank/DDBJ whole genome shotgun (WGS) entry which is preliminary data.</text>
</comment>
<proteinExistence type="predicted"/>
<gene>
    <name evidence="1" type="ORF">S06H3_47036</name>
</gene>
<protein>
    <submittedName>
        <fullName evidence="1">Uncharacterized protein</fullName>
    </submittedName>
</protein>
<dbReference type="EMBL" id="BARV01029504">
    <property type="protein sequence ID" value="GAI45265.1"/>
    <property type="molecule type" value="Genomic_DNA"/>
</dbReference>
<evidence type="ECO:0000313" key="1">
    <source>
        <dbReference type="EMBL" id="GAI45265.1"/>
    </source>
</evidence>
<sequence length="31" mass="3730">FNILLQLSIYQKIVKTQPYLIRIANRVLRIT</sequence>
<organism evidence="1">
    <name type="scientific">marine sediment metagenome</name>
    <dbReference type="NCBI Taxonomy" id="412755"/>
    <lineage>
        <taxon>unclassified sequences</taxon>
        <taxon>metagenomes</taxon>
        <taxon>ecological metagenomes</taxon>
    </lineage>
</organism>
<reference evidence="1" key="1">
    <citation type="journal article" date="2014" name="Front. Microbiol.">
        <title>High frequency of phylogenetically diverse reductive dehalogenase-homologous genes in deep subseafloor sedimentary metagenomes.</title>
        <authorList>
            <person name="Kawai M."/>
            <person name="Futagami T."/>
            <person name="Toyoda A."/>
            <person name="Takaki Y."/>
            <person name="Nishi S."/>
            <person name="Hori S."/>
            <person name="Arai W."/>
            <person name="Tsubouchi T."/>
            <person name="Morono Y."/>
            <person name="Uchiyama I."/>
            <person name="Ito T."/>
            <person name="Fujiyama A."/>
            <person name="Inagaki F."/>
            <person name="Takami H."/>
        </authorList>
    </citation>
    <scope>NUCLEOTIDE SEQUENCE</scope>
    <source>
        <strain evidence="1">Expedition CK06-06</strain>
    </source>
</reference>
<dbReference type="AlphaFoldDB" id="X1Q2F9"/>
<feature type="non-terminal residue" evidence="1">
    <location>
        <position position="1"/>
    </location>
</feature>